<proteinExistence type="predicted"/>
<dbReference type="InterPro" id="IPR003374">
    <property type="entry name" value="ApbE-like_sf"/>
</dbReference>
<dbReference type="AlphaFoldDB" id="X0UV35"/>
<name>X0UV35_9ZZZZ</name>
<protein>
    <submittedName>
        <fullName evidence="1">Uncharacterized protein</fullName>
    </submittedName>
</protein>
<dbReference type="EMBL" id="BARS01023267">
    <property type="protein sequence ID" value="GAG09580.1"/>
    <property type="molecule type" value="Genomic_DNA"/>
</dbReference>
<comment type="caution">
    <text evidence="1">The sequence shown here is derived from an EMBL/GenBank/DDBJ whole genome shotgun (WGS) entry which is preliminary data.</text>
</comment>
<reference evidence="1" key="1">
    <citation type="journal article" date="2014" name="Front. Microbiol.">
        <title>High frequency of phylogenetically diverse reductive dehalogenase-homologous genes in deep subseafloor sedimentary metagenomes.</title>
        <authorList>
            <person name="Kawai M."/>
            <person name="Futagami T."/>
            <person name="Toyoda A."/>
            <person name="Takaki Y."/>
            <person name="Nishi S."/>
            <person name="Hori S."/>
            <person name="Arai W."/>
            <person name="Tsubouchi T."/>
            <person name="Morono Y."/>
            <person name="Uchiyama I."/>
            <person name="Ito T."/>
            <person name="Fujiyama A."/>
            <person name="Inagaki F."/>
            <person name="Takami H."/>
        </authorList>
    </citation>
    <scope>NUCLEOTIDE SEQUENCE</scope>
    <source>
        <strain evidence="1">Expedition CK06-06</strain>
    </source>
</reference>
<dbReference type="Gene3D" id="3.10.520.10">
    <property type="entry name" value="ApbE-like domains"/>
    <property type="match status" value="1"/>
</dbReference>
<gene>
    <name evidence="1" type="ORF">S01H1_37068</name>
</gene>
<dbReference type="SUPFAM" id="SSF143631">
    <property type="entry name" value="ApbE-like"/>
    <property type="match status" value="1"/>
</dbReference>
<organism evidence="1">
    <name type="scientific">marine sediment metagenome</name>
    <dbReference type="NCBI Taxonomy" id="412755"/>
    <lineage>
        <taxon>unclassified sequences</taxon>
        <taxon>metagenomes</taxon>
        <taxon>ecological metagenomes</taxon>
    </lineage>
</organism>
<evidence type="ECO:0000313" key="1">
    <source>
        <dbReference type="EMBL" id="GAG09580.1"/>
    </source>
</evidence>
<sequence length="118" mass="11993">NSPVKIGIFAGTSPLSLRIGLRIASENKPMSVCTSSGTVGHSLSLGNSDAVCAVSESCSLADAAATSIGNHVKSKNDIQNAIDFGNKIEGITGLIIIMGDKIGVWGGLEIVPLDGKRG</sequence>
<feature type="non-terminal residue" evidence="1">
    <location>
        <position position="1"/>
    </location>
</feature>
<accession>X0UV35</accession>